<feature type="transmembrane region" description="Helical" evidence="6">
    <location>
        <begin position="36"/>
        <end position="56"/>
    </location>
</feature>
<dbReference type="EMBL" id="PVMZ01000001">
    <property type="protein sequence ID" value="PRX25385.1"/>
    <property type="molecule type" value="Genomic_DNA"/>
</dbReference>
<evidence type="ECO:0000256" key="1">
    <source>
        <dbReference type="ARBA" id="ARBA00004651"/>
    </source>
</evidence>
<organism evidence="8 9">
    <name type="scientific">Actinoplanes italicus</name>
    <dbReference type="NCBI Taxonomy" id="113567"/>
    <lineage>
        <taxon>Bacteria</taxon>
        <taxon>Bacillati</taxon>
        <taxon>Actinomycetota</taxon>
        <taxon>Actinomycetes</taxon>
        <taxon>Micromonosporales</taxon>
        <taxon>Micromonosporaceae</taxon>
        <taxon>Actinoplanes</taxon>
    </lineage>
</organism>
<feature type="domain" description="DUF3817" evidence="7">
    <location>
        <begin position="5"/>
        <end position="93"/>
    </location>
</feature>
<keyword evidence="3 6" id="KW-0812">Transmembrane</keyword>
<keyword evidence="2" id="KW-1003">Cell membrane</keyword>
<keyword evidence="4 6" id="KW-1133">Transmembrane helix</keyword>
<dbReference type="Pfam" id="PF12823">
    <property type="entry name" value="DUF3817"/>
    <property type="match status" value="1"/>
</dbReference>
<evidence type="ECO:0000256" key="6">
    <source>
        <dbReference type="SAM" id="Phobius"/>
    </source>
</evidence>
<evidence type="ECO:0000256" key="3">
    <source>
        <dbReference type="ARBA" id="ARBA00022692"/>
    </source>
</evidence>
<protein>
    <submittedName>
        <fullName evidence="8">Integral membrane protein</fullName>
    </submittedName>
</protein>
<evidence type="ECO:0000256" key="4">
    <source>
        <dbReference type="ARBA" id="ARBA00022989"/>
    </source>
</evidence>
<evidence type="ECO:0000259" key="7">
    <source>
        <dbReference type="Pfam" id="PF12823"/>
    </source>
</evidence>
<dbReference type="PANTHER" id="PTHR40077:SF2">
    <property type="entry name" value="MEMBRANE PROTEIN"/>
    <property type="match status" value="1"/>
</dbReference>
<keyword evidence="5 6" id="KW-0472">Membrane</keyword>
<evidence type="ECO:0000313" key="9">
    <source>
        <dbReference type="Proteomes" id="UP000239415"/>
    </source>
</evidence>
<accession>A0A2T0KP76</accession>
<evidence type="ECO:0000256" key="5">
    <source>
        <dbReference type="ARBA" id="ARBA00023136"/>
    </source>
</evidence>
<dbReference type="AlphaFoldDB" id="A0A2T0KP76"/>
<evidence type="ECO:0000313" key="8">
    <source>
        <dbReference type="EMBL" id="PRX25385.1"/>
    </source>
</evidence>
<feature type="transmembrane region" description="Helical" evidence="6">
    <location>
        <begin position="68"/>
        <end position="87"/>
    </location>
</feature>
<dbReference type="OrthoDB" id="9342687at2"/>
<gene>
    <name evidence="8" type="ORF">CLV67_10198</name>
</gene>
<dbReference type="InterPro" id="IPR023845">
    <property type="entry name" value="DUF3817_TM"/>
</dbReference>
<dbReference type="GO" id="GO:0005886">
    <property type="term" value="C:plasma membrane"/>
    <property type="evidence" value="ECO:0007669"/>
    <property type="project" value="UniProtKB-SubCell"/>
</dbReference>
<sequence>MQGALTRYRIIAWIVGMVLLALTLGMVLKYGPTKDATLVETVGFFHGFLYMVYLIATFDLSRRVPWPFKRMVLVMLAGTVPFLSFWAERHVTRHWVPEPAPALSE</sequence>
<reference evidence="8 9" key="1">
    <citation type="submission" date="2018-03" db="EMBL/GenBank/DDBJ databases">
        <title>Genomic Encyclopedia of Archaeal and Bacterial Type Strains, Phase II (KMG-II): from individual species to whole genera.</title>
        <authorList>
            <person name="Goeker M."/>
        </authorList>
    </citation>
    <scope>NUCLEOTIDE SEQUENCE [LARGE SCALE GENOMIC DNA]</scope>
    <source>
        <strain evidence="8 9">DSM 43146</strain>
    </source>
</reference>
<dbReference type="RefSeq" id="WP_106315137.1">
    <property type="nucleotide sequence ID" value="NZ_BOMO01000028.1"/>
</dbReference>
<comment type="subcellular location">
    <subcellularLocation>
        <location evidence="1">Cell membrane</location>
        <topology evidence="1">Multi-pass membrane protein</topology>
    </subcellularLocation>
</comment>
<dbReference type="Proteomes" id="UP000239415">
    <property type="component" value="Unassembled WGS sequence"/>
</dbReference>
<proteinExistence type="predicted"/>
<evidence type="ECO:0000256" key="2">
    <source>
        <dbReference type="ARBA" id="ARBA00022475"/>
    </source>
</evidence>
<dbReference type="NCBIfam" id="TIGR03954">
    <property type="entry name" value="integ_memb_HG"/>
    <property type="match status" value="1"/>
</dbReference>
<feature type="transmembrane region" description="Helical" evidence="6">
    <location>
        <begin position="12"/>
        <end position="30"/>
    </location>
</feature>
<name>A0A2T0KP76_9ACTN</name>
<comment type="caution">
    <text evidence="8">The sequence shown here is derived from an EMBL/GenBank/DDBJ whole genome shotgun (WGS) entry which is preliminary data.</text>
</comment>
<keyword evidence="9" id="KW-1185">Reference proteome</keyword>
<dbReference type="PANTHER" id="PTHR40077">
    <property type="entry name" value="MEMBRANE PROTEIN-RELATED"/>
    <property type="match status" value="1"/>
</dbReference>